<dbReference type="Gene3D" id="6.10.140.1330">
    <property type="match status" value="1"/>
</dbReference>
<evidence type="ECO:0000256" key="9">
    <source>
        <dbReference type="ARBA" id="ARBA00023201"/>
    </source>
</evidence>
<evidence type="ECO:0000256" key="3">
    <source>
        <dbReference type="ARBA" id="ARBA00022449"/>
    </source>
</evidence>
<evidence type="ECO:0000256" key="7">
    <source>
        <dbReference type="ARBA" id="ARBA00023065"/>
    </source>
</evidence>
<dbReference type="Proteomes" id="UP000265716">
    <property type="component" value="Unassembled WGS sequence"/>
</dbReference>
<dbReference type="GO" id="GO:0051453">
    <property type="term" value="P:regulation of intracellular pH"/>
    <property type="evidence" value="ECO:0007669"/>
    <property type="project" value="TreeGrafter"/>
</dbReference>
<keyword evidence="9" id="KW-0739">Sodium transport</keyword>
<proteinExistence type="predicted"/>
<feature type="non-terminal residue" evidence="12">
    <location>
        <position position="384"/>
    </location>
</feature>
<name>A0A397C4L7_APHAT</name>
<feature type="transmembrane region" description="Helical" evidence="10">
    <location>
        <begin position="117"/>
        <end position="134"/>
    </location>
</feature>
<keyword evidence="5 10" id="KW-1133">Transmembrane helix</keyword>
<evidence type="ECO:0000313" key="12">
    <source>
        <dbReference type="EMBL" id="RHY36005.1"/>
    </source>
</evidence>
<feature type="transmembrane region" description="Helical" evidence="10">
    <location>
        <begin position="49"/>
        <end position="78"/>
    </location>
</feature>
<keyword evidence="2" id="KW-0813">Transport</keyword>
<dbReference type="AlphaFoldDB" id="A0A397C4L7"/>
<feature type="transmembrane region" description="Helical" evidence="10">
    <location>
        <begin position="7"/>
        <end position="29"/>
    </location>
</feature>
<reference evidence="12 13" key="1">
    <citation type="submission" date="2018-08" db="EMBL/GenBank/DDBJ databases">
        <title>Aphanomyces genome sequencing and annotation.</title>
        <authorList>
            <person name="Minardi D."/>
            <person name="Oidtmann B."/>
            <person name="Van Der Giezen M."/>
            <person name="Studholme D.J."/>
        </authorList>
    </citation>
    <scope>NUCLEOTIDE SEQUENCE [LARGE SCALE GENOMIC DNA]</scope>
    <source>
        <strain evidence="12 13">SA</strain>
    </source>
</reference>
<feature type="transmembrane region" description="Helical" evidence="10">
    <location>
        <begin position="352"/>
        <end position="374"/>
    </location>
</feature>
<evidence type="ECO:0000256" key="6">
    <source>
        <dbReference type="ARBA" id="ARBA00023053"/>
    </source>
</evidence>
<evidence type="ECO:0000256" key="5">
    <source>
        <dbReference type="ARBA" id="ARBA00022989"/>
    </source>
</evidence>
<evidence type="ECO:0000256" key="1">
    <source>
        <dbReference type="ARBA" id="ARBA00004127"/>
    </source>
</evidence>
<feature type="domain" description="Cation/H+ exchanger transmembrane" evidence="11">
    <location>
        <begin position="40"/>
        <end position="383"/>
    </location>
</feature>
<dbReference type="GO" id="GO:0098719">
    <property type="term" value="P:sodium ion import across plasma membrane"/>
    <property type="evidence" value="ECO:0007669"/>
    <property type="project" value="TreeGrafter"/>
</dbReference>
<keyword evidence="7" id="KW-0406">Ion transport</keyword>
<evidence type="ECO:0000256" key="4">
    <source>
        <dbReference type="ARBA" id="ARBA00022692"/>
    </source>
</evidence>
<dbReference type="GO" id="GO:0015385">
    <property type="term" value="F:sodium:proton antiporter activity"/>
    <property type="evidence" value="ECO:0007669"/>
    <property type="project" value="InterPro"/>
</dbReference>
<dbReference type="InterPro" id="IPR006153">
    <property type="entry name" value="Cation/H_exchanger_TM"/>
</dbReference>
<protein>
    <recommendedName>
        <fullName evidence="11">Cation/H+ exchanger transmembrane domain-containing protein</fullName>
    </recommendedName>
</protein>
<feature type="transmembrane region" description="Helical" evidence="10">
    <location>
        <begin position="184"/>
        <end position="211"/>
    </location>
</feature>
<accession>A0A397C4L7</accession>
<feature type="transmembrane region" description="Helical" evidence="10">
    <location>
        <begin position="275"/>
        <end position="294"/>
    </location>
</feature>
<evidence type="ECO:0000256" key="10">
    <source>
        <dbReference type="SAM" id="Phobius"/>
    </source>
</evidence>
<dbReference type="InterPro" id="IPR018422">
    <property type="entry name" value="Cation/H_exchanger_CPA1"/>
</dbReference>
<dbReference type="GO" id="GO:0012505">
    <property type="term" value="C:endomembrane system"/>
    <property type="evidence" value="ECO:0007669"/>
    <property type="project" value="UniProtKB-SubCell"/>
</dbReference>
<sequence length="384" mass="42462">MHSQREFAVYFAATLIIIILSILFSNYAAHHKHWYFLPEAAGYTMKRRFFFDNITAIVTYAVAGTTISSFVVGVIVYIAGYAGASLKMTLAESLSFGALISATEPTLFYLVFGESSLNDAVAIVLFASFSKFIGNSFTASAIPLAILDFTFIFVGSTLVGIVFGMLSALLFKHYNFKGCLYQEIAVYIMFTYLPFAVCTVVDLSGVVAILFTGISMKHYTCNNLSEEGKASYVCSFVLLRLSMSRRRQCLMSYVDLGLAVFSLQEGFHFGFSVCTLMACLVGRALHVYPLSYLINLRKADDRKIPAATQHMIWFSGLRGALCFALALEWPNELQRQVCTDAIKTMSQRDIELLMLLTQEIITVTMVIVLITLFVGGGATVPVLN</sequence>
<dbReference type="GO" id="GO:0015386">
    <property type="term" value="F:potassium:proton antiporter activity"/>
    <property type="evidence" value="ECO:0007669"/>
    <property type="project" value="TreeGrafter"/>
</dbReference>
<dbReference type="Pfam" id="PF00999">
    <property type="entry name" value="Na_H_Exchanger"/>
    <property type="match status" value="1"/>
</dbReference>
<gene>
    <name evidence="12" type="ORF">DYB38_000437</name>
</gene>
<keyword evidence="8 10" id="KW-0472">Membrane</keyword>
<organism evidence="12 13">
    <name type="scientific">Aphanomyces astaci</name>
    <name type="common">Crayfish plague agent</name>
    <dbReference type="NCBI Taxonomy" id="112090"/>
    <lineage>
        <taxon>Eukaryota</taxon>
        <taxon>Sar</taxon>
        <taxon>Stramenopiles</taxon>
        <taxon>Oomycota</taxon>
        <taxon>Saprolegniomycetes</taxon>
        <taxon>Saprolegniales</taxon>
        <taxon>Verrucalvaceae</taxon>
        <taxon>Aphanomyces</taxon>
    </lineage>
</organism>
<evidence type="ECO:0000259" key="11">
    <source>
        <dbReference type="Pfam" id="PF00999"/>
    </source>
</evidence>
<comment type="caution">
    <text evidence="12">The sequence shown here is derived from an EMBL/GenBank/DDBJ whole genome shotgun (WGS) entry which is preliminary data.</text>
</comment>
<comment type="subcellular location">
    <subcellularLocation>
        <location evidence="1">Endomembrane system</location>
        <topology evidence="1">Multi-pass membrane protein</topology>
    </subcellularLocation>
</comment>
<evidence type="ECO:0000313" key="13">
    <source>
        <dbReference type="Proteomes" id="UP000265716"/>
    </source>
</evidence>
<dbReference type="EMBL" id="QUTC01012667">
    <property type="protein sequence ID" value="RHY36005.1"/>
    <property type="molecule type" value="Genomic_DNA"/>
</dbReference>
<feature type="transmembrane region" description="Helical" evidence="10">
    <location>
        <begin position="146"/>
        <end position="172"/>
    </location>
</feature>
<dbReference type="GO" id="GO:0005886">
    <property type="term" value="C:plasma membrane"/>
    <property type="evidence" value="ECO:0007669"/>
    <property type="project" value="TreeGrafter"/>
</dbReference>
<evidence type="ECO:0000256" key="8">
    <source>
        <dbReference type="ARBA" id="ARBA00023136"/>
    </source>
</evidence>
<keyword evidence="4 10" id="KW-0812">Transmembrane</keyword>
<dbReference type="PANTHER" id="PTHR10110">
    <property type="entry name" value="SODIUM/HYDROGEN EXCHANGER"/>
    <property type="match status" value="1"/>
</dbReference>
<dbReference type="VEuPathDB" id="FungiDB:H257_00173"/>
<evidence type="ECO:0000256" key="2">
    <source>
        <dbReference type="ARBA" id="ARBA00022448"/>
    </source>
</evidence>
<keyword evidence="3" id="KW-0050">Antiport</keyword>
<keyword evidence="6" id="KW-0915">Sodium</keyword>
<dbReference type="PANTHER" id="PTHR10110:SF191">
    <property type="entry name" value="SODIUM_HYDROGEN EXCHANGER 8"/>
    <property type="match status" value="1"/>
</dbReference>